<dbReference type="EMBL" id="CP109635">
    <property type="protein sequence ID" value="UYT10710.1"/>
    <property type="molecule type" value="Genomic_DNA"/>
</dbReference>
<dbReference type="Proteomes" id="UP001164042">
    <property type="component" value="Chromosome"/>
</dbReference>
<accession>A0AA46YR61</accession>
<sequence>MNNLVKQVEEKDINEIKEFVDETLKVTKQQIDNPDESVRYYPTLKLTTLEVPATLILSMIKLLDHYQEQPKLSIPKKVAEIADETWDYGDIDPLDIFGDVRLPDFEKWWKSQEHPKDLIVAYLAGKALGVELVEVTDE</sequence>
<reference evidence="1" key="1">
    <citation type="submission" date="2022-10" db="EMBL/GenBank/DDBJ databases">
        <title>Genome assembly of Lactococcus garvieae isolates from cricket gut.</title>
        <authorList>
            <person name="Luecke A.R."/>
            <person name="Brown A.M.V."/>
            <person name="Wakeman C.A."/>
        </authorList>
    </citation>
    <scope>NUCLEOTIDE SEQUENCE</scope>
    <source>
        <strain evidence="1">Alexii-11_2</strain>
    </source>
</reference>
<protein>
    <submittedName>
        <fullName evidence="1">Uncharacterized protein</fullName>
    </submittedName>
</protein>
<evidence type="ECO:0000313" key="2">
    <source>
        <dbReference type="Proteomes" id="UP001164042"/>
    </source>
</evidence>
<dbReference type="AlphaFoldDB" id="A0AA46YR61"/>
<proteinExistence type="predicted"/>
<organism evidence="1 2">
    <name type="scientific">Lactococcus garvieae</name>
    <dbReference type="NCBI Taxonomy" id="1363"/>
    <lineage>
        <taxon>Bacteria</taxon>
        <taxon>Bacillati</taxon>
        <taxon>Bacillota</taxon>
        <taxon>Bacilli</taxon>
        <taxon>Lactobacillales</taxon>
        <taxon>Streptococcaceae</taxon>
        <taxon>Lactococcus</taxon>
    </lineage>
</organism>
<evidence type="ECO:0000313" key="1">
    <source>
        <dbReference type="EMBL" id="UYT10710.1"/>
    </source>
</evidence>
<name>A0AA46YR61_9LACT</name>
<gene>
    <name evidence="1" type="ORF">OF801_01855</name>
</gene>
<dbReference type="RefSeq" id="WP_264308417.1">
    <property type="nucleotide sequence ID" value="NZ_CP109635.1"/>
</dbReference>